<sequence>MALALCVISFALGMLSIDMFCDHYSLVSSSLTSRQLNTCISYYLNDSHQPWYTSLATLLPMLIGAF</sequence>
<feature type="chain" id="PRO_5032493786" evidence="1">
    <location>
        <begin position="17"/>
        <end position="66"/>
    </location>
</feature>
<evidence type="ECO:0000313" key="3">
    <source>
        <dbReference type="Proteomes" id="UP000663881"/>
    </source>
</evidence>
<reference evidence="2" key="1">
    <citation type="submission" date="2021-02" db="EMBL/GenBank/DDBJ databases">
        <authorList>
            <person name="Nowell W R."/>
        </authorList>
    </citation>
    <scope>NUCLEOTIDE SEQUENCE</scope>
</reference>
<keyword evidence="1" id="KW-0732">Signal</keyword>
<feature type="signal peptide" evidence="1">
    <location>
        <begin position="1"/>
        <end position="16"/>
    </location>
</feature>
<name>A0A820CMW9_9BILA</name>
<dbReference type="Proteomes" id="UP000663881">
    <property type="component" value="Unassembled WGS sequence"/>
</dbReference>
<gene>
    <name evidence="2" type="ORF">OKA104_LOCUS41997</name>
</gene>
<feature type="non-terminal residue" evidence="2">
    <location>
        <position position="1"/>
    </location>
</feature>
<evidence type="ECO:0000256" key="1">
    <source>
        <dbReference type="SAM" id="SignalP"/>
    </source>
</evidence>
<dbReference type="AlphaFoldDB" id="A0A820CMW9"/>
<dbReference type="EMBL" id="CAJOAY010010344">
    <property type="protein sequence ID" value="CAF4220156.1"/>
    <property type="molecule type" value="Genomic_DNA"/>
</dbReference>
<protein>
    <submittedName>
        <fullName evidence="2">Uncharacterized protein</fullName>
    </submittedName>
</protein>
<proteinExistence type="predicted"/>
<evidence type="ECO:0000313" key="2">
    <source>
        <dbReference type="EMBL" id="CAF4220156.1"/>
    </source>
</evidence>
<accession>A0A820CMW9</accession>
<organism evidence="2 3">
    <name type="scientific">Adineta steineri</name>
    <dbReference type="NCBI Taxonomy" id="433720"/>
    <lineage>
        <taxon>Eukaryota</taxon>
        <taxon>Metazoa</taxon>
        <taxon>Spiralia</taxon>
        <taxon>Gnathifera</taxon>
        <taxon>Rotifera</taxon>
        <taxon>Eurotatoria</taxon>
        <taxon>Bdelloidea</taxon>
        <taxon>Adinetida</taxon>
        <taxon>Adinetidae</taxon>
        <taxon>Adineta</taxon>
    </lineage>
</organism>
<comment type="caution">
    <text evidence="2">The sequence shown here is derived from an EMBL/GenBank/DDBJ whole genome shotgun (WGS) entry which is preliminary data.</text>
</comment>